<dbReference type="GO" id="GO:1990904">
    <property type="term" value="C:ribonucleoprotein complex"/>
    <property type="evidence" value="ECO:0007669"/>
    <property type="project" value="UniProtKB-KW"/>
</dbReference>
<proteinExistence type="inferred from homology"/>
<comment type="similarity">
    <text evidence="1">Belongs to the universal ribosomal protein uL5 family.</text>
</comment>
<keyword evidence="3" id="KW-0687">Ribonucleoprotein</keyword>
<dbReference type="GO" id="GO:0005840">
    <property type="term" value="C:ribosome"/>
    <property type="evidence" value="ECO:0007669"/>
    <property type="project" value="UniProtKB-KW"/>
</dbReference>
<dbReference type="GO" id="GO:0006412">
    <property type="term" value="P:translation"/>
    <property type="evidence" value="ECO:0007669"/>
    <property type="project" value="InterPro"/>
</dbReference>
<organism evidence="6 7">
    <name type="scientific">Aulographum hederae CBS 113979</name>
    <dbReference type="NCBI Taxonomy" id="1176131"/>
    <lineage>
        <taxon>Eukaryota</taxon>
        <taxon>Fungi</taxon>
        <taxon>Dikarya</taxon>
        <taxon>Ascomycota</taxon>
        <taxon>Pezizomycotina</taxon>
        <taxon>Dothideomycetes</taxon>
        <taxon>Pleosporomycetidae</taxon>
        <taxon>Aulographales</taxon>
        <taxon>Aulographaceae</taxon>
    </lineage>
</organism>
<dbReference type="InterPro" id="IPR002132">
    <property type="entry name" value="Ribosomal_uL5"/>
</dbReference>
<evidence type="ECO:0000256" key="2">
    <source>
        <dbReference type="ARBA" id="ARBA00022980"/>
    </source>
</evidence>
<evidence type="ECO:0000256" key="1">
    <source>
        <dbReference type="ARBA" id="ARBA00008553"/>
    </source>
</evidence>
<dbReference type="Pfam" id="PF00673">
    <property type="entry name" value="Ribosomal_L5_C"/>
    <property type="match status" value="1"/>
</dbReference>
<sequence>MALRDLGRASCRALWRDGRPGVGAPINPLARRNIRTRAGAKPRDLNDLESSSFLTPIRHPVPEEKVSTFDPLARSENSKRPLPSSRYQYRSPKYYRGPLHPHQPPRPSDPASREFYAGPFSLPRLQQTYESTIASDILALQYTHYPPGYKAPPRGPRLREWVGDNPYFKGRPPRPPRGSDVLRPLDRPTTFRNIPKVTGVIVHTQASAASKQNDSAYLHVAGMAIQAITGARVEVHKARRSVMQWGLRAGRNIAVTAELKGETMYHFLSKTIEMVMPRIKDYPGVPGTSGDDVGNITFGFKPAELSLYPEIEVNYDAYPPKMIPGCHITVQTSATNDYEARLLLMSMGMPFYGKVQD</sequence>
<reference evidence="6" key="1">
    <citation type="journal article" date="2020" name="Stud. Mycol.">
        <title>101 Dothideomycetes genomes: a test case for predicting lifestyles and emergence of pathogens.</title>
        <authorList>
            <person name="Haridas S."/>
            <person name="Albert R."/>
            <person name="Binder M."/>
            <person name="Bloem J."/>
            <person name="Labutti K."/>
            <person name="Salamov A."/>
            <person name="Andreopoulos B."/>
            <person name="Baker S."/>
            <person name="Barry K."/>
            <person name="Bills G."/>
            <person name="Bluhm B."/>
            <person name="Cannon C."/>
            <person name="Castanera R."/>
            <person name="Culley D."/>
            <person name="Daum C."/>
            <person name="Ezra D."/>
            <person name="Gonzalez J."/>
            <person name="Henrissat B."/>
            <person name="Kuo A."/>
            <person name="Liang C."/>
            <person name="Lipzen A."/>
            <person name="Lutzoni F."/>
            <person name="Magnuson J."/>
            <person name="Mondo S."/>
            <person name="Nolan M."/>
            <person name="Ohm R."/>
            <person name="Pangilinan J."/>
            <person name="Park H.-J."/>
            <person name="Ramirez L."/>
            <person name="Alfaro M."/>
            <person name="Sun H."/>
            <person name="Tritt A."/>
            <person name="Yoshinaga Y."/>
            <person name="Zwiers L.-H."/>
            <person name="Turgeon B."/>
            <person name="Goodwin S."/>
            <person name="Spatafora J."/>
            <person name="Crous P."/>
            <person name="Grigoriev I."/>
        </authorList>
    </citation>
    <scope>NUCLEOTIDE SEQUENCE</scope>
    <source>
        <strain evidence="6">CBS 113979</strain>
    </source>
</reference>
<evidence type="ECO:0000313" key="6">
    <source>
        <dbReference type="EMBL" id="KAF1983433.1"/>
    </source>
</evidence>
<evidence type="ECO:0000313" key="7">
    <source>
        <dbReference type="Proteomes" id="UP000800041"/>
    </source>
</evidence>
<evidence type="ECO:0000259" key="5">
    <source>
        <dbReference type="Pfam" id="PF00673"/>
    </source>
</evidence>
<dbReference type="InterPro" id="IPR022803">
    <property type="entry name" value="Ribosomal_uL5_dom_sf"/>
</dbReference>
<feature type="region of interest" description="Disordered" evidence="4">
    <location>
        <begin position="165"/>
        <end position="188"/>
    </location>
</feature>
<dbReference type="GO" id="GO:0003735">
    <property type="term" value="F:structural constituent of ribosome"/>
    <property type="evidence" value="ECO:0007669"/>
    <property type="project" value="InterPro"/>
</dbReference>
<feature type="region of interest" description="Disordered" evidence="4">
    <location>
        <begin position="37"/>
        <end position="115"/>
    </location>
</feature>
<protein>
    <submittedName>
        <fullName evidence="6">50S ribosomal subunit L7</fullName>
    </submittedName>
</protein>
<name>A0A6G1GR52_9PEZI</name>
<dbReference type="SUPFAM" id="SSF55282">
    <property type="entry name" value="RL5-like"/>
    <property type="match status" value="1"/>
</dbReference>
<dbReference type="Proteomes" id="UP000800041">
    <property type="component" value="Unassembled WGS sequence"/>
</dbReference>
<dbReference type="Gene3D" id="3.30.1440.10">
    <property type="match status" value="1"/>
</dbReference>
<keyword evidence="2" id="KW-0689">Ribosomal protein</keyword>
<dbReference type="EMBL" id="ML977175">
    <property type="protein sequence ID" value="KAF1983433.1"/>
    <property type="molecule type" value="Genomic_DNA"/>
</dbReference>
<keyword evidence="7" id="KW-1185">Reference proteome</keyword>
<dbReference type="OrthoDB" id="539541at2759"/>
<dbReference type="AlphaFoldDB" id="A0A6G1GR52"/>
<feature type="domain" description="Large ribosomal subunit protein uL5 C-terminal" evidence="5">
    <location>
        <begin position="253"/>
        <end position="351"/>
    </location>
</feature>
<gene>
    <name evidence="6" type="ORF">K402DRAFT_382915</name>
</gene>
<evidence type="ECO:0000256" key="3">
    <source>
        <dbReference type="ARBA" id="ARBA00023274"/>
    </source>
</evidence>
<evidence type="ECO:0000256" key="4">
    <source>
        <dbReference type="SAM" id="MobiDB-lite"/>
    </source>
</evidence>
<dbReference type="PANTHER" id="PTHR11994">
    <property type="entry name" value="60S RIBOSOMAL PROTEIN L11-RELATED"/>
    <property type="match status" value="1"/>
</dbReference>
<dbReference type="InterPro" id="IPR031309">
    <property type="entry name" value="Ribosomal_uL5_C"/>
</dbReference>
<accession>A0A6G1GR52</accession>